<proteinExistence type="predicted"/>
<accession>A0A7S1PVT3</accession>
<feature type="region of interest" description="Disordered" evidence="1">
    <location>
        <begin position="136"/>
        <end position="159"/>
    </location>
</feature>
<evidence type="ECO:0000313" key="2">
    <source>
        <dbReference type="EMBL" id="CAD9104795.1"/>
    </source>
</evidence>
<dbReference type="EMBL" id="HBGE01015580">
    <property type="protein sequence ID" value="CAD9104795.1"/>
    <property type="molecule type" value="Transcribed_RNA"/>
</dbReference>
<dbReference type="PANTHER" id="PTHR41747">
    <property type="entry name" value="CHROMOSOME UNDETERMINED SCAFFOLD_128, WHOLE GENOME SHOTGUN SEQUENCE"/>
    <property type="match status" value="1"/>
</dbReference>
<dbReference type="PANTHER" id="PTHR41747:SF1">
    <property type="entry name" value="CHROMOSOME UNDETERMINED SCAFFOLD_128, WHOLE GENOME SHOTGUN SEQUENCE"/>
    <property type="match status" value="1"/>
</dbReference>
<feature type="region of interest" description="Disordered" evidence="1">
    <location>
        <begin position="1"/>
        <end position="48"/>
    </location>
</feature>
<protein>
    <submittedName>
        <fullName evidence="2">Uncharacterized protein</fullName>
    </submittedName>
</protein>
<reference evidence="2" key="1">
    <citation type="submission" date="2021-01" db="EMBL/GenBank/DDBJ databases">
        <authorList>
            <person name="Corre E."/>
            <person name="Pelletier E."/>
            <person name="Niang G."/>
            <person name="Scheremetjew M."/>
            <person name="Finn R."/>
            <person name="Kale V."/>
            <person name="Holt S."/>
            <person name="Cochrane G."/>
            <person name="Meng A."/>
            <person name="Brown T."/>
            <person name="Cohen L."/>
        </authorList>
    </citation>
    <scope>NUCLEOTIDE SEQUENCE</scope>
    <source>
        <strain evidence="2">OF101</strain>
    </source>
</reference>
<dbReference type="AlphaFoldDB" id="A0A7S1PVT3"/>
<organism evidence="2">
    <name type="scientific">Alexandrium catenella</name>
    <name type="common">Red tide dinoflagellate</name>
    <name type="synonym">Gonyaulax catenella</name>
    <dbReference type="NCBI Taxonomy" id="2925"/>
    <lineage>
        <taxon>Eukaryota</taxon>
        <taxon>Sar</taxon>
        <taxon>Alveolata</taxon>
        <taxon>Dinophyceae</taxon>
        <taxon>Gonyaulacales</taxon>
        <taxon>Pyrocystaceae</taxon>
        <taxon>Alexandrium</taxon>
    </lineage>
</organism>
<feature type="region of interest" description="Disordered" evidence="1">
    <location>
        <begin position="62"/>
        <end position="81"/>
    </location>
</feature>
<sequence>MDKDGGAFDAAPPPMGGLGNFKGVMLCNRPSDEPASKAPGGGRDGEAPFKSMIAATHGEQLGLPPCRAFEPSVKTRGPSAALRRHVRWLRELQDQMREERGQVEEEDREHLERKLRMKATFEGQREGVRQMMCERDQGRGAAGAKEGAPKGKGTSAKPLWAMTEQEKEDFEDEEANDLINFAENLDYDKFVSDLEFRQGLEALRDRMGRLQKEQDAFKDALAKDVSAKTEEEEGQSTSAGSPRSGVDGTGLLGDLRSEYSCGSSRRSKAEERRTPDGRPEWDSSTSYGDDRPEPSRNAKSAAERVLESAPQMRVIHSKESVQRIIEKAREKQLAPDRPLDLAEHMRQEGPVPVPVIVASSDTQTRLHKTVEPSLLPYLYRSPAI</sequence>
<evidence type="ECO:0000256" key="1">
    <source>
        <dbReference type="SAM" id="MobiDB-lite"/>
    </source>
</evidence>
<feature type="region of interest" description="Disordered" evidence="1">
    <location>
        <begin position="221"/>
        <end position="320"/>
    </location>
</feature>
<name>A0A7S1PVT3_ALECA</name>
<gene>
    <name evidence="2" type="ORF">ACAT0790_LOCUS9235</name>
</gene>
<feature type="compositionally biased region" description="Basic and acidic residues" evidence="1">
    <location>
        <begin position="288"/>
        <end position="306"/>
    </location>
</feature>
<feature type="compositionally biased region" description="Basic and acidic residues" evidence="1">
    <location>
        <begin position="267"/>
        <end position="281"/>
    </location>
</feature>